<protein>
    <submittedName>
        <fullName evidence="2">Uncharacterized protein</fullName>
    </submittedName>
</protein>
<reference evidence="2" key="2">
    <citation type="submission" date="2021-09" db="EMBL/GenBank/DDBJ databases">
        <authorList>
            <person name="Jia N."/>
            <person name="Wang J."/>
            <person name="Shi W."/>
            <person name="Du L."/>
            <person name="Sun Y."/>
            <person name="Zhan W."/>
            <person name="Jiang J."/>
            <person name="Wang Q."/>
            <person name="Zhang B."/>
            <person name="Ji P."/>
            <person name="Sakyi L.B."/>
            <person name="Cui X."/>
            <person name="Yuan T."/>
            <person name="Jiang B."/>
            <person name="Yang W."/>
            <person name="Lam T.T.-Y."/>
            <person name="Chang Q."/>
            <person name="Ding S."/>
            <person name="Wang X."/>
            <person name="Zhu J."/>
            <person name="Ruan X."/>
            <person name="Zhao L."/>
            <person name="Wei J."/>
            <person name="Que T."/>
            <person name="Du C."/>
            <person name="Cheng J."/>
            <person name="Dai P."/>
            <person name="Han X."/>
            <person name="Huang E."/>
            <person name="Gao Y."/>
            <person name="Liu J."/>
            <person name="Shao H."/>
            <person name="Ye R."/>
            <person name="Li L."/>
            <person name="Wei W."/>
            <person name="Wang X."/>
            <person name="Wang C."/>
            <person name="Huo Q."/>
            <person name="Li W."/>
            <person name="Guo W."/>
            <person name="Chen H."/>
            <person name="Chen S."/>
            <person name="Zhou L."/>
            <person name="Zhou L."/>
            <person name="Ni X."/>
            <person name="Tian J."/>
            <person name="Zhou Y."/>
            <person name="Sheng Y."/>
            <person name="Liu T."/>
            <person name="Pan Y."/>
            <person name="Xia L."/>
            <person name="Li J."/>
            <person name="Zhao F."/>
            <person name="Cao W."/>
        </authorList>
    </citation>
    <scope>NUCLEOTIDE SEQUENCE</scope>
    <source>
        <strain evidence="2">Rmic-2018</strain>
        <tissue evidence="2">Larvae</tissue>
    </source>
</reference>
<feature type="region of interest" description="Disordered" evidence="1">
    <location>
        <begin position="337"/>
        <end position="367"/>
    </location>
</feature>
<sequence>MEMSTSDIVEVHLLELPDVVQDTIPTCKSTERDRAYVLRPADVCEIVDDASSAAESSEQLQMLMTSSSQSVAAEVEPTAPSIPANSTSPGNADPSLPGLLLPLATKAAILADVRSGKLSKAEIVYKYHIRWAILYDVIRNASEIDAEQRRLGLSPETPDSPPGAERGGLKRRPSTSVAKEGQQKAPGVFMSEDLYFNPPKKLNYMPGHSFKRVKLLVDDLPAANTEGGSSSISVAAAMTTMTEAEIAGCGVSTKTSRPVPPDVRAASTQTLPSLGKGSLMTFMSTTNGTVAMTQVSHRRQADKGSGTSTQDSGTQPSVVNPEGDSRMVRSLEHLRPRRKAKIRKVSGARRSNAVPSPQLPLATEPADSLTSAQSSGFALTLVKQEVSSDIEAEDIEYDPVVVPKQEPLSPQEEDCDDSVRKCEVDDERCGDIIVKCEVDADGGDEQTFQPPLPRSVNQWDDVTVKTEPPSP</sequence>
<dbReference type="EMBL" id="JABSTU010000005">
    <property type="protein sequence ID" value="KAH8032203.1"/>
    <property type="molecule type" value="Genomic_DNA"/>
</dbReference>
<comment type="caution">
    <text evidence="2">The sequence shown here is derived from an EMBL/GenBank/DDBJ whole genome shotgun (WGS) entry which is preliminary data.</text>
</comment>
<reference evidence="2" key="1">
    <citation type="journal article" date="2020" name="Cell">
        <title>Large-Scale Comparative Analyses of Tick Genomes Elucidate Their Genetic Diversity and Vector Capacities.</title>
        <authorList>
            <consortium name="Tick Genome and Microbiome Consortium (TIGMIC)"/>
            <person name="Jia N."/>
            <person name="Wang J."/>
            <person name="Shi W."/>
            <person name="Du L."/>
            <person name="Sun Y."/>
            <person name="Zhan W."/>
            <person name="Jiang J.F."/>
            <person name="Wang Q."/>
            <person name="Zhang B."/>
            <person name="Ji P."/>
            <person name="Bell-Sakyi L."/>
            <person name="Cui X.M."/>
            <person name="Yuan T.T."/>
            <person name="Jiang B.G."/>
            <person name="Yang W.F."/>
            <person name="Lam T.T."/>
            <person name="Chang Q.C."/>
            <person name="Ding S.J."/>
            <person name="Wang X.J."/>
            <person name="Zhu J.G."/>
            <person name="Ruan X.D."/>
            <person name="Zhao L."/>
            <person name="Wei J.T."/>
            <person name="Ye R.Z."/>
            <person name="Que T.C."/>
            <person name="Du C.H."/>
            <person name="Zhou Y.H."/>
            <person name="Cheng J.X."/>
            <person name="Dai P.F."/>
            <person name="Guo W.B."/>
            <person name="Han X.H."/>
            <person name="Huang E.J."/>
            <person name="Li L.F."/>
            <person name="Wei W."/>
            <person name="Gao Y.C."/>
            <person name="Liu J.Z."/>
            <person name="Shao H.Z."/>
            <person name="Wang X."/>
            <person name="Wang C.C."/>
            <person name="Yang T.C."/>
            <person name="Huo Q.B."/>
            <person name="Li W."/>
            <person name="Chen H.Y."/>
            <person name="Chen S.E."/>
            <person name="Zhou L.G."/>
            <person name="Ni X.B."/>
            <person name="Tian J.H."/>
            <person name="Sheng Y."/>
            <person name="Liu T."/>
            <person name="Pan Y.S."/>
            <person name="Xia L.Y."/>
            <person name="Li J."/>
            <person name="Zhao F."/>
            <person name="Cao W.C."/>
        </authorList>
    </citation>
    <scope>NUCLEOTIDE SEQUENCE</scope>
    <source>
        <strain evidence="2">Rmic-2018</strain>
    </source>
</reference>
<dbReference type="VEuPathDB" id="VectorBase:LOC119164266"/>
<feature type="region of interest" description="Disordered" evidence="1">
    <location>
        <begin position="440"/>
        <end position="471"/>
    </location>
</feature>
<evidence type="ECO:0000256" key="1">
    <source>
        <dbReference type="SAM" id="MobiDB-lite"/>
    </source>
</evidence>
<evidence type="ECO:0000313" key="2">
    <source>
        <dbReference type="EMBL" id="KAH8032203.1"/>
    </source>
</evidence>
<feature type="compositionally biased region" description="Polar residues" evidence="1">
    <location>
        <begin position="305"/>
        <end position="318"/>
    </location>
</feature>
<evidence type="ECO:0000313" key="3">
    <source>
        <dbReference type="Proteomes" id="UP000821866"/>
    </source>
</evidence>
<dbReference type="AlphaFoldDB" id="A0A9J6ECH6"/>
<dbReference type="Proteomes" id="UP000821866">
    <property type="component" value="Chromosome 3"/>
</dbReference>
<feature type="compositionally biased region" description="Low complexity" evidence="1">
    <location>
        <begin position="60"/>
        <end position="70"/>
    </location>
</feature>
<organism evidence="2 3">
    <name type="scientific">Rhipicephalus microplus</name>
    <name type="common">Cattle tick</name>
    <name type="synonym">Boophilus microplus</name>
    <dbReference type="NCBI Taxonomy" id="6941"/>
    <lineage>
        <taxon>Eukaryota</taxon>
        <taxon>Metazoa</taxon>
        <taxon>Ecdysozoa</taxon>
        <taxon>Arthropoda</taxon>
        <taxon>Chelicerata</taxon>
        <taxon>Arachnida</taxon>
        <taxon>Acari</taxon>
        <taxon>Parasitiformes</taxon>
        <taxon>Ixodida</taxon>
        <taxon>Ixodoidea</taxon>
        <taxon>Ixodidae</taxon>
        <taxon>Rhipicephalinae</taxon>
        <taxon>Rhipicephalus</taxon>
        <taxon>Boophilus</taxon>
    </lineage>
</organism>
<accession>A0A9J6ECH6</accession>
<feature type="compositionally biased region" description="Basic residues" evidence="1">
    <location>
        <begin position="337"/>
        <end position="347"/>
    </location>
</feature>
<feature type="region of interest" description="Disordered" evidence="1">
    <location>
        <begin position="295"/>
        <end position="325"/>
    </location>
</feature>
<proteinExistence type="predicted"/>
<keyword evidence="3" id="KW-1185">Reference proteome</keyword>
<feature type="region of interest" description="Disordered" evidence="1">
    <location>
        <begin position="149"/>
        <end position="183"/>
    </location>
</feature>
<feature type="region of interest" description="Disordered" evidence="1">
    <location>
        <begin position="60"/>
        <end position="93"/>
    </location>
</feature>
<gene>
    <name evidence="2" type="ORF">HPB51_023980</name>
</gene>
<name>A0A9J6ECH6_RHIMP</name>